<accession>H0EDX4</accession>
<comment type="caution">
    <text evidence="1">The sequence shown here is derived from an EMBL/GenBank/DDBJ whole genome shotgun (WGS) entry which is preliminary data.</text>
</comment>
<organism evidence="1 2">
    <name type="scientific">Glarea lozoyensis (strain ATCC 74030 / MF5533)</name>
    <dbReference type="NCBI Taxonomy" id="1104152"/>
    <lineage>
        <taxon>Eukaryota</taxon>
        <taxon>Fungi</taxon>
        <taxon>Dikarya</taxon>
        <taxon>Ascomycota</taxon>
        <taxon>Pezizomycotina</taxon>
        <taxon>Leotiomycetes</taxon>
        <taxon>Helotiales</taxon>
        <taxon>Helotiaceae</taxon>
        <taxon>Glarea</taxon>
    </lineage>
</organism>
<dbReference type="Proteomes" id="UP000005446">
    <property type="component" value="Unassembled WGS sequence"/>
</dbReference>
<proteinExistence type="predicted"/>
<dbReference type="AlphaFoldDB" id="H0EDX4"/>
<dbReference type="HOGENOM" id="CLU_2606248_0_0_1"/>
<sequence length="79" mass="8841">MPDSKDAKPSGRVDRSFYHVKHSISQDCIAQLAALCNIRHHGPAKRMAYEQQRGMPAIGKRFRISAVNTANERPEEPAP</sequence>
<evidence type="ECO:0000313" key="2">
    <source>
        <dbReference type="Proteomes" id="UP000005446"/>
    </source>
</evidence>
<reference evidence="1 2" key="1">
    <citation type="journal article" date="2012" name="Eukaryot. Cell">
        <title>Genome sequence of the fungus Glarea lozoyensis: the first genome sequence of a species from the Helotiaceae family.</title>
        <authorList>
            <person name="Youssar L."/>
            <person name="Gruening B.A."/>
            <person name="Erxleben A."/>
            <person name="Guenther S."/>
            <person name="Huettel W."/>
        </authorList>
    </citation>
    <scope>NUCLEOTIDE SEQUENCE [LARGE SCALE GENOMIC DNA]</scope>
    <source>
        <strain evidence="2">ATCC 74030 / MF5533</strain>
    </source>
</reference>
<name>H0EDX4_GLAL7</name>
<protein>
    <submittedName>
        <fullName evidence="1">Uncharacterized protein</fullName>
    </submittedName>
</protein>
<evidence type="ECO:0000313" key="1">
    <source>
        <dbReference type="EMBL" id="EHL03364.1"/>
    </source>
</evidence>
<dbReference type="InParanoid" id="H0EDX4"/>
<keyword evidence="2" id="KW-1185">Reference proteome</keyword>
<dbReference type="EMBL" id="AGUE01000010">
    <property type="protein sequence ID" value="EHL03364.1"/>
    <property type="molecule type" value="Genomic_DNA"/>
</dbReference>
<gene>
    <name evidence="1" type="ORF">M7I_0584</name>
</gene>